<evidence type="ECO:0000313" key="5">
    <source>
        <dbReference type="EMBL" id="OXA58153.1"/>
    </source>
</evidence>
<reference evidence="5 6" key="1">
    <citation type="submission" date="2015-12" db="EMBL/GenBank/DDBJ databases">
        <title>The genome of Folsomia candida.</title>
        <authorList>
            <person name="Faddeeva A."/>
            <person name="Derks M.F."/>
            <person name="Anvar Y."/>
            <person name="Smit S."/>
            <person name="Van Straalen N."/>
            <person name="Roelofs D."/>
        </authorList>
    </citation>
    <scope>NUCLEOTIDE SEQUENCE [LARGE SCALE GENOMIC DNA]</scope>
    <source>
        <strain evidence="5 6">VU population</strain>
        <tissue evidence="5">Whole body</tissue>
    </source>
</reference>
<dbReference type="GO" id="GO:0003690">
    <property type="term" value="F:double-stranded DNA binding"/>
    <property type="evidence" value="ECO:0007669"/>
    <property type="project" value="InterPro"/>
</dbReference>
<dbReference type="InterPro" id="IPR036388">
    <property type="entry name" value="WH-like_DNA-bd_sf"/>
</dbReference>
<feature type="domain" description="PCI" evidence="4">
    <location>
        <begin position="213"/>
        <end position="392"/>
    </location>
</feature>
<evidence type="ECO:0000256" key="2">
    <source>
        <dbReference type="ARBA" id="ARBA00033214"/>
    </source>
</evidence>
<evidence type="ECO:0000256" key="1">
    <source>
        <dbReference type="ARBA" id="ARBA00025771"/>
    </source>
</evidence>
<dbReference type="InterPro" id="IPR045114">
    <property type="entry name" value="Csn12-like"/>
</dbReference>
<dbReference type="PANTHER" id="PTHR12732">
    <property type="entry name" value="UNCHARACTERIZED PROTEASOME COMPONENT REGION PCI-CONTAINING"/>
    <property type="match status" value="1"/>
</dbReference>
<comment type="caution">
    <text evidence="5">The sequence shown here is derived from an EMBL/GenBank/DDBJ whole genome shotgun (WGS) entry which is preliminary data.</text>
</comment>
<protein>
    <recommendedName>
        <fullName evidence="3">PCI domain-containing protein 2 homolog</fullName>
    </recommendedName>
    <alternativeName>
        <fullName evidence="2">CSN12-like protein</fullName>
    </alternativeName>
</protein>
<dbReference type="SMART" id="SM00753">
    <property type="entry name" value="PAM"/>
    <property type="match status" value="1"/>
</dbReference>
<name>A0A226EKB5_FOLCA</name>
<dbReference type="FunFam" id="1.10.10.10:FF:000146">
    <property type="entry name" value="PCI domain-containing protein 2 homolog"/>
    <property type="match status" value="1"/>
</dbReference>
<comment type="similarity">
    <text evidence="1">Belongs to the CSN12 family.</text>
</comment>
<sequence length="404" mass="46685">MSNMTINSYIHQIGNAWEDCDGDRVAELLSLQDPHVLSSRLSEDEPQDVVGDSLESPLSEMVIFHLKVVKELNTQSFNKALNLQCQFGQFFCKVFQSQKDENWGLTLMEKLVEDLRKIALSVQQFDEPDERSSEEHAPTGMEKAADVIMALFRVCAADTRTQEHNTKRWGMMILVNHLFKIYFRINRLQLCKPLIRAIEQQSFKDQFPREQMVTYKYYVGRKAMFDSEFHEADDCLTYAFYHASTLENKKKILTYLTPVKMFLGFLPTDEALKKYDLIEFGHVAEALKDGNIFKFKAALEKSEAKFIKAGVYLILEKLHMTLYRNLFKKVCLIYKNHQVPINVLTAALKWAGHEDIDTDETHCIVANLICDGQIRGYISHQHQVVVVAKQNSFPKVSSIEHELR</sequence>
<evidence type="ECO:0000313" key="6">
    <source>
        <dbReference type="Proteomes" id="UP000198287"/>
    </source>
</evidence>
<dbReference type="Proteomes" id="UP000198287">
    <property type="component" value="Unassembled WGS sequence"/>
</dbReference>
<dbReference type="PANTHER" id="PTHR12732:SF0">
    <property type="entry name" value="PCI DOMAIN-CONTAINING PROTEIN 2"/>
    <property type="match status" value="1"/>
</dbReference>
<dbReference type="GO" id="GO:0006368">
    <property type="term" value="P:transcription elongation by RNA polymerase II"/>
    <property type="evidence" value="ECO:0007669"/>
    <property type="project" value="TreeGrafter"/>
</dbReference>
<dbReference type="GO" id="GO:0016973">
    <property type="term" value="P:poly(A)+ mRNA export from nucleus"/>
    <property type="evidence" value="ECO:0007669"/>
    <property type="project" value="TreeGrafter"/>
</dbReference>
<keyword evidence="6" id="KW-1185">Reference proteome</keyword>
<dbReference type="PROSITE" id="PS50250">
    <property type="entry name" value="PCI"/>
    <property type="match status" value="1"/>
</dbReference>
<dbReference type="OMA" id="INRMFTL"/>
<evidence type="ECO:0000256" key="3">
    <source>
        <dbReference type="ARBA" id="ARBA00072421"/>
    </source>
</evidence>
<accession>A0A226EKB5</accession>
<dbReference type="Gene3D" id="1.10.10.10">
    <property type="entry name" value="Winged helix-like DNA-binding domain superfamily/Winged helix DNA-binding domain"/>
    <property type="match status" value="1"/>
</dbReference>
<dbReference type="GO" id="GO:0003723">
    <property type="term" value="F:RNA binding"/>
    <property type="evidence" value="ECO:0007669"/>
    <property type="project" value="InterPro"/>
</dbReference>
<dbReference type="STRING" id="158441.A0A226EKB5"/>
<dbReference type="Pfam" id="PF01399">
    <property type="entry name" value="PCI"/>
    <property type="match status" value="1"/>
</dbReference>
<evidence type="ECO:0000259" key="4">
    <source>
        <dbReference type="PROSITE" id="PS50250"/>
    </source>
</evidence>
<gene>
    <name evidence="5" type="ORF">Fcan01_07024</name>
</gene>
<organism evidence="5 6">
    <name type="scientific">Folsomia candida</name>
    <name type="common">Springtail</name>
    <dbReference type="NCBI Taxonomy" id="158441"/>
    <lineage>
        <taxon>Eukaryota</taxon>
        <taxon>Metazoa</taxon>
        <taxon>Ecdysozoa</taxon>
        <taxon>Arthropoda</taxon>
        <taxon>Hexapoda</taxon>
        <taxon>Collembola</taxon>
        <taxon>Entomobryomorpha</taxon>
        <taxon>Isotomoidea</taxon>
        <taxon>Isotomidae</taxon>
        <taxon>Proisotominae</taxon>
        <taxon>Folsomia</taxon>
    </lineage>
</organism>
<dbReference type="EMBL" id="LNIX01000003">
    <property type="protein sequence ID" value="OXA58153.1"/>
    <property type="molecule type" value="Genomic_DNA"/>
</dbReference>
<dbReference type="OrthoDB" id="10252687at2759"/>
<dbReference type="GO" id="GO:0070390">
    <property type="term" value="C:transcription export complex 2"/>
    <property type="evidence" value="ECO:0007669"/>
    <property type="project" value="TreeGrafter"/>
</dbReference>
<dbReference type="InterPro" id="IPR000717">
    <property type="entry name" value="PCI_dom"/>
</dbReference>
<dbReference type="AlphaFoldDB" id="A0A226EKB5"/>
<proteinExistence type="inferred from homology"/>
<dbReference type="GO" id="GO:0000973">
    <property type="term" value="P:post-transcriptional tethering of RNA polymerase II gene DNA at nuclear periphery"/>
    <property type="evidence" value="ECO:0007669"/>
    <property type="project" value="TreeGrafter"/>
</dbReference>